<keyword evidence="1" id="KW-1185">Reference proteome</keyword>
<proteinExistence type="predicted"/>
<evidence type="ECO:0000313" key="2">
    <source>
        <dbReference type="WBParaSite" id="Pan_g13494.t1"/>
    </source>
</evidence>
<evidence type="ECO:0000313" key="1">
    <source>
        <dbReference type="Proteomes" id="UP000492821"/>
    </source>
</evidence>
<sequence>MAFVQALPSAPTKNVSAICKDDLVNPVPEVPVQLDLQVSTSTKQCTVRWGQNDQTKFFNCQVKVSVYNAYLKILDDQQYWSIISCFRTESLPFSGLEYSWHSLSGRHYYVIVEVQDQYDNHKVVASGTCRTRACYSKNELQMLYKMAVIYSGTIMREIHEVYRCKPPQYWQNILNDDQIMRPYMKDENGHDCNQTRNPFKHHYVTIVVCKKNSTPDSFCANVLIPLPTPNPFFNIQLRANGITYHSNLNICVEFFYTEDVPISFHKLTPINPLGRGESTPGGLPNDKTCLQCNLFY</sequence>
<dbReference type="PANTHER" id="PTHR15698:SF4">
    <property type="entry name" value="PHYTANOYL-COA HYDROXYLASE-INTERACTING PROTEIN-LIKE C-TERMINAL DOMAIN-CONTAINING PROTEIN"/>
    <property type="match status" value="1"/>
</dbReference>
<reference evidence="1" key="1">
    <citation type="journal article" date="2013" name="Genetics">
        <title>The draft genome and transcriptome of Panagrellus redivivus are shaped by the harsh demands of a free-living lifestyle.</title>
        <authorList>
            <person name="Srinivasan J."/>
            <person name="Dillman A.R."/>
            <person name="Macchietto M.G."/>
            <person name="Heikkinen L."/>
            <person name="Lakso M."/>
            <person name="Fracchia K.M."/>
            <person name="Antoshechkin I."/>
            <person name="Mortazavi A."/>
            <person name="Wong G."/>
            <person name="Sternberg P.W."/>
        </authorList>
    </citation>
    <scope>NUCLEOTIDE SEQUENCE [LARGE SCALE GENOMIC DNA]</scope>
    <source>
        <strain evidence="1">MT8872</strain>
    </source>
</reference>
<dbReference type="PANTHER" id="PTHR15698">
    <property type="entry name" value="PROTEIN CBG15099"/>
    <property type="match status" value="1"/>
</dbReference>
<dbReference type="WBParaSite" id="Pan_g13494.t1">
    <property type="protein sequence ID" value="Pan_g13494.t1"/>
    <property type="gene ID" value="Pan_g13494"/>
</dbReference>
<accession>A0A7E4UVY8</accession>
<reference evidence="2" key="2">
    <citation type="submission" date="2020-10" db="UniProtKB">
        <authorList>
            <consortium name="WormBaseParasite"/>
        </authorList>
    </citation>
    <scope>IDENTIFICATION</scope>
</reference>
<dbReference type="GO" id="GO:0005737">
    <property type="term" value="C:cytoplasm"/>
    <property type="evidence" value="ECO:0007669"/>
    <property type="project" value="TreeGrafter"/>
</dbReference>
<protein>
    <submittedName>
        <fullName evidence="2">Fibronectin type-III domain-containing protein</fullName>
    </submittedName>
</protein>
<name>A0A7E4UVY8_PANRE</name>
<dbReference type="InterPro" id="IPR042868">
    <property type="entry name" value="PHYHIP/PHYHIPL"/>
</dbReference>
<organism evidence="1 2">
    <name type="scientific">Panagrellus redivivus</name>
    <name type="common">Microworm</name>
    <dbReference type="NCBI Taxonomy" id="6233"/>
    <lineage>
        <taxon>Eukaryota</taxon>
        <taxon>Metazoa</taxon>
        <taxon>Ecdysozoa</taxon>
        <taxon>Nematoda</taxon>
        <taxon>Chromadorea</taxon>
        <taxon>Rhabditida</taxon>
        <taxon>Tylenchina</taxon>
        <taxon>Panagrolaimomorpha</taxon>
        <taxon>Panagrolaimoidea</taxon>
        <taxon>Panagrolaimidae</taxon>
        <taxon>Panagrellus</taxon>
    </lineage>
</organism>
<dbReference type="Proteomes" id="UP000492821">
    <property type="component" value="Unassembled WGS sequence"/>
</dbReference>
<dbReference type="AlphaFoldDB" id="A0A7E4UVY8"/>